<dbReference type="Pfam" id="PF11193">
    <property type="entry name" value="DUF2812"/>
    <property type="match status" value="1"/>
</dbReference>
<keyword evidence="1" id="KW-0472">Membrane</keyword>
<dbReference type="EMBL" id="CP021417">
    <property type="protein sequence ID" value="ARU45209.1"/>
    <property type="molecule type" value="Genomic_DNA"/>
</dbReference>
<accession>A0A7Y4P9W2</accession>
<proteinExistence type="predicted"/>
<dbReference type="AlphaFoldDB" id="A0A7Y4P9W2"/>
<evidence type="ECO:0000313" key="3">
    <source>
        <dbReference type="Proteomes" id="UP000195652"/>
    </source>
</evidence>
<feature type="transmembrane region" description="Helical" evidence="1">
    <location>
        <begin position="112"/>
        <end position="133"/>
    </location>
</feature>
<evidence type="ECO:0000256" key="1">
    <source>
        <dbReference type="SAM" id="Phobius"/>
    </source>
</evidence>
<evidence type="ECO:0000313" key="2">
    <source>
        <dbReference type="EMBL" id="ARU45209.1"/>
    </source>
</evidence>
<dbReference type="Proteomes" id="UP000195652">
    <property type="component" value="Chromosome"/>
</dbReference>
<keyword evidence="1" id="KW-0812">Transmembrane</keyword>
<feature type="transmembrane region" description="Helical" evidence="1">
    <location>
        <begin position="139"/>
        <end position="164"/>
    </location>
</feature>
<dbReference type="KEGG" id="csil:CBE74_00295"/>
<keyword evidence="1" id="KW-1133">Transmembrane helix</keyword>
<dbReference type="OrthoDB" id="4964047at2"/>
<reference evidence="2 3" key="4">
    <citation type="journal article" date="2020" name="PLoS ONE">
        <title>Taxonomic classification of strain PO100/5 shows a broader geographic distribution and genetic markers of the recently described Corynebacterium silvaticum.</title>
        <authorList>
            <person name="Viana M.V.C."/>
            <person name="Profeta R."/>
            <person name="da Silva A.L."/>
            <person name="Hurtado R."/>
            <person name="Cerqueira J.C."/>
            <person name="Ribeiro B.F.S."/>
            <person name="Almeida M.O."/>
            <person name="Morais-Rodrigues F."/>
            <person name="Soares S.C."/>
            <person name="Oliveira M."/>
            <person name="Tavares L."/>
            <person name="Figueiredo H."/>
            <person name="Wattam A.R."/>
            <person name="Barh D."/>
            <person name="Ghosh P."/>
            <person name="Silva A."/>
            <person name="Azevedo V."/>
        </authorList>
    </citation>
    <scope>NUCLEOTIDE SEQUENCE [LARGE SCALE GENOMIC DNA]</scope>
    <source>
        <strain evidence="2 3">PO100/5</strain>
    </source>
</reference>
<protein>
    <submittedName>
        <fullName evidence="2">DUF2812 domain-containing protein</fullName>
    </submittedName>
</protein>
<name>A0A7Y4P9W2_9CORY</name>
<reference evidence="2 3" key="2">
    <citation type="journal article" date="2020" name="Antonie Van Leeuwenhoek">
        <title>Phylogenomic characterisation of a novel corynebacterial species pathogenic to animals.</title>
        <authorList>
            <person name="Moller J."/>
            <person name="Musella L."/>
            <person name="Melnikov V."/>
            <person name="Geissdorfer W."/>
            <person name="Burkovski A."/>
            <person name="Sangal V."/>
        </authorList>
    </citation>
    <scope>NUCLEOTIDE SEQUENCE [LARGE SCALE GENOMIC DNA]</scope>
    <source>
        <strain evidence="2 3">PO100/5</strain>
    </source>
</reference>
<reference evidence="2 3" key="1">
    <citation type="journal article" date="2014" name="BMC Vet. Res.">
        <title>First report of Corynebacterium pseudotuberculosis from caseous lymphadenitis lesions in Black Alentejano pig (Sus scrofa domesticus).</title>
        <authorList>
            <person name="Oliveira M."/>
            <person name="Barroco C."/>
            <person name="Mottola C."/>
            <person name="Santos R."/>
            <person name="Lemsaddek A."/>
            <person name="Tavares L."/>
            <person name="Semedo-Lemsaddek T."/>
        </authorList>
    </citation>
    <scope>NUCLEOTIDE SEQUENCE [LARGE SCALE GENOMIC DNA]</scope>
    <source>
        <strain evidence="2 3">PO100/5</strain>
    </source>
</reference>
<reference evidence="2 3" key="3">
    <citation type="journal article" date="2020" name="Int. J. Syst. Evol. Microbiol.">
        <title>Corynebacterium silvaticum sp. nov., a unique group of NTTB corynebacteria in wild boar and roe deer.</title>
        <authorList>
            <person name="Dangel A."/>
            <person name="Berger A."/>
            <person name="Rau J."/>
            <person name="Eisenberg T."/>
            <person name="Kampfer P."/>
            <person name="Margos G."/>
            <person name="Contzen M."/>
            <person name="Busse H.J."/>
            <person name="Konrad R."/>
            <person name="Peters M."/>
            <person name="Sting R."/>
            <person name="Sing A."/>
        </authorList>
    </citation>
    <scope>NUCLEOTIDE SEQUENCE [LARGE SCALE GENOMIC DNA]</scope>
    <source>
        <strain evidence="2 3">PO100/5</strain>
    </source>
</reference>
<organism evidence="2 3">
    <name type="scientific">Corynebacterium silvaticum</name>
    <dbReference type="NCBI Taxonomy" id="2320431"/>
    <lineage>
        <taxon>Bacteria</taxon>
        <taxon>Bacillati</taxon>
        <taxon>Actinomycetota</taxon>
        <taxon>Actinomycetes</taxon>
        <taxon>Mycobacteriales</taxon>
        <taxon>Corynebacteriaceae</taxon>
        <taxon>Corynebacterium</taxon>
    </lineage>
</organism>
<keyword evidence="3" id="KW-1185">Reference proteome</keyword>
<dbReference type="RefSeq" id="WP_087453100.1">
    <property type="nucleotide sequence ID" value="NZ_CP021417.2"/>
</dbReference>
<sequence length="176" mass="19575">MNTTRLGSGLAFSPNKDLEMFSRMAAKGKHLAGVGLAGHGWTFTDGEPEHATFDLVYERNPHKDFYDIFTAAGWTHVLSASDIHIFKAPPGTTPAHTSLESKREKLTRQIKIFSRYSALTLAVFIAAVFLITHVQLPSWAALLMMAVTLVPVVYTVMPLLGFCWHRFRLPTPQSFA</sequence>
<dbReference type="GeneID" id="75006743"/>
<gene>
    <name evidence="2" type="ORF">CBE74_00295</name>
</gene>
<dbReference type="InterPro" id="IPR021359">
    <property type="entry name" value="DUF2812"/>
</dbReference>